<name>A0A5J9UUW0_9POAL</name>
<protein>
    <submittedName>
        <fullName evidence="1">Uncharacterized protein</fullName>
    </submittedName>
</protein>
<dbReference type="AlphaFoldDB" id="A0A5J9UUW0"/>
<feature type="non-terminal residue" evidence="1">
    <location>
        <position position="1"/>
    </location>
</feature>
<keyword evidence="2" id="KW-1185">Reference proteome</keyword>
<dbReference type="Gramene" id="TVU27563">
    <property type="protein sequence ID" value="TVU27563"/>
    <property type="gene ID" value="EJB05_19053"/>
</dbReference>
<reference evidence="1 2" key="1">
    <citation type="journal article" date="2019" name="Sci. Rep.">
        <title>A high-quality genome of Eragrostis curvula grass provides insights into Poaceae evolution and supports new strategies to enhance forage quality.</title>
        <authorList>
            <person name="Carballo J."/>
            <person name="Santos B.A.C.M."/>
            <person name="Zappacosta D."/>
            <person name="Garbus I."/>
            <person name="Selva J.P."/>
            <person name="Gallo C.A."/>
            <person name="Diaz A."/>
            <person name="Albertini E."/>
            <person name="Caccamo M."/>
            <person name="Echenique V."/>
        </authorList>
    </citation>
    <scope>NUCLEOTIDE SEQUENCE [LARGE SCALE GENOMIC DNA]</scope>
    <source>
        <strain evidence="2">cv. Victoria</strain>
        <tissue evidence="1">Leaf</tissue>
    </source>
</reference>
<sequence length="124" mass="14024">MMLPNRAHQGLLPQVRSVDWMMDTMAELLIFGTAALFLSMIPASRGMEVVEENVQKEDAGMKTAKLRDEKEVIDKKLNADVEAKRNLMANMQLRRSREDEISSQELVTVDGILLTKFGTMTRVV</sequence>
<evidence type="ECO:0000313" key="2">
    <source>
        <dbReference type="Proteomes" id="UP000324897"/>
    </source>
</evidence>
<accession>A0A5J9UUW0</accession>
<proteinExistence type="predicted"/>
<dbReference type="EMBL" id="RWGY01000011">
    <property type="protein sequence ID" value="TVU27563.1"/>
    <property type="molecule type" value="Genomic_DNA"/>
</dbReference>
<comment type="caution">
    <text evidence="1">The sequence shown here is derived from an EMBL/GenBank/DDBJ whole genome shotgun (WGS) entry which is preliminary data.</text>
</comment>
<dbReference type="Proteomes" id="UP000324897">
    <property type="component" value="Chromosome 1"/>
</dbReference>
<organism evidence="1 2">
    <name type="scientific">Eragrostis curvula</name>
    <name type="common">weeping love grass</name>
    <dbReference type="NCBI Taxonomy" id="38414"/>
    <lineage>
        <taxon>Eukaryota</taxon>
        <taxon>Viridiplantae</taxon>
        <taxon>Streptophyta</taxon>
        <taxon>Embryophyta</taxon>
        <taxon>Tracheophyta</taxon>
        <taxon>Spermatophyta</taxon>
        <taxon>Magnoliopsida</taxon>
        <taxon>Liliopsida</taxon>
        <taxon>Poales</taxon>
        <taxon>Poaceae</taxon>
        <taxon>PACMAD clade</taxon>
        <taxon>Chloridoideae</taxon>
        <taxon>Eragrostideae</taxon>
        <taxon>Eragrostidinae</taxon>
        <taxon>Eragrostis</taxon>
    </lineage>
</organism>
<gene>
    <name evidence="1" type="ORF">EJB05_19053</name>
</gene>
<evidence type="ECO:0000313" key="1">
    <source>
        <dbReference type="EMBL" id="TVU27563.1"/>
    </source>
</evidence>